<comment type="caution">
    <text evidence="3">The sequence shown here is derived from an EMBL/GenBank/DDBJ whole genome shotgun (WGS) entry which is preliminary data.</text>
</comment>
<accession>A0A939DBQ7</accession>
<dbReference type="Pfam" id="PF16694">
    <property type="entry name" value="Cytochrome_P460"/>
    <property type="match status" value="1"/>
</dbReference>
<protein>
    <submittedName>
        <fullName evidence="3">Cytochrome P460 family protein</fullName>
    </submittedName>
</protein>
<feature type="domain" description="Cytochrome P460" evidence="2">
    <location>
        <begin position="27"/>
        <end position="154"/>
    </location>
</feature>
<keyword evidence="1" id="KW-0732">Signal</keyword>
<feature type="chain" id="PRO_5037174996" evidence="1">
    <location>
        <begin position="21"/>
        <end position="158"/>
    </location>
</feature>
<evidence type="ECO:0000259" key="2">
    <source>
        <dbReference type="Pfam" id="PF16694"/>
    </source>
</evidence>
<evidence type="ECO:0000313" key="3">
    <source>
        <dbReference type="EMBL" id="MBN7795084.1"/>
    </source>
</evidence>
<evidence type="ECO:0000313" key="4">
    <source>
        <dbReference type="Proteomes" id="UP000664303"/>
    </source>
</evidence>
<dbReference type="Gene3D" id="3.50.70.20">
    <property type="entry name" value="Cytochrome P460"/>
    <property type="match status" value="1"/>
</dbReference>
<feature type="signal peptide" evidence="1">
    <location>
        <begin position="1"/>
        <end position="20"/>
    </location>
</feature>
<dbReference type="InterPro" id="IPR038142">
    <property type="entry name" value="Cytochrome_P460_sp"/>
</dbReference>
<dbReference type="InterPro" id="IPR032033">
    <property type="entry name" value="Cytochrome_P460"/>
</dbReference>
<evidence type="ECO:0000256" key="1">
    <source>
        <dbReference type="SAM" id="SignalP"/>
    </source>
</evidence>
<sequence>MKSKILVTCGIAATALSLQADPEVPYPTGYRDWQHVKSMVIEQGHPLYTAFGGIHHLYANNEALKGYRDGRFPNGAVIIFDLLEAVHEGNTIGEGSRKVLGVMHKDEDKFSATGGWGFEGFAGGDPSRRVVAGNAATACFACHQPQKDRDYVFSALRD</sequence>
<reference evidence="3" key="1">
    <citation type="submission" date="2021-02" db="EMBL/GenBank/DDBJ databases">
        <title>PHA producing bacteria isolated from coastal sediment in Guangdong, Shenzhen.</title>
        <authorList>
            <person name="Zheng W."/>
            <person name="Yu S."/>
            <person name="Huang Y."/>
        </authorList>
    </citation>
    <scope>NUCLEOTIDE SEQUENCE</scope>
    <source>
        <strain evidence="3">TN14-10</strain>
    </source>
</reference>
<name>A0A939DBQ7_9GAMM</name>
<dbReference type="RefSeq" id="WP_206558527.1">
    <property type="nucleotide sequence ID" value="NZ_JAFKCZ010000001.1"/>
</dbReference>
<proteinExistence type="predicted"/>
<dbReference type="Proteomes" id="UP000664303">
    <property type="component" value="Unassembled WGS sequence"/>
</dbReference>
<gene>
    <name evidence="3" type="ORF">JYP50_00680</name>
</gene>
<organism evidence="3 4">
    <name type="scientific">Parahaliea mediterranea</name>
    <dbReference type="NCBI Taxonomy" id="651086"/>
    <lineage>
        <taxon>Bacteria</taxon>
        <taxon>Pseudomonadati</taxon>
        <taxon>Pseudomonadota</taxon>
        <taxon>Gammaproteobacteria</taxon>
        <taxon>Cellvibrionales</taxon>
        <taxon>Halieaceae</taxon>
        <taxon>Parahaliea</taxon>
    </lineage>
</organism>
<dbReference type="EMBL" id="JAFKCZ010000001">
    <property type="protein sequence ID" value="MBN7795084.1"/>
    <property type="molecule type" value="Genomic_DNA"/>
</dbReference>
<dbReference type="AlphaFoldDB" id="A0A939DBQ7"/>
<keyword evidence="4" id="KW-1185">Reference proteome</keyword>
<dbReference type="CDD" id="cd20752">
    <property type="entry name" value="cyt_c'_beta"/>
    <property type="match status" value="1"/>
</dbReference>